<evidence type="ECO:0000313" key="4">
    <source>
        <dbReference type="EMBL" id="GAD99934.1"/>
    </source>
</evidence>
<evidence type="ECO:0000256" key="1">
    <source>
        <dbReference type="SAM" id="MobiDB-lite"/>
    </source>
</evidence>
<gene>
    <name evidence="4" type="ORF">PVAR5_8665</name>
</gene>
<feature type="domain" description="Azaphilone pigments biosynthesis cluster protein L N-terminal" evidence="3">
    <location>
        <begin position="2"/>
        <end position="210"/>
    </location>
</feature>
<comment type="caution">
    <text evidence="4">The sequence shown here is derived from an EMBL/GenBank/DDBJ whole genome shotgun (WGS) entry which is preliminary data.</text>
</comment>
<keyword evidence="2" id="KW-0732">Signal</keyword>
<dbReference type="AlphaFoldDB" id="V5FPH9"/>
<dbReference type="EMBL" id="BAUL01000338">
    <property type="protein sequence ID" value="GAD99934.1"/>
    <property type="molecule type" value="Genomic_DNA"/>
</dbReference>
<organism evidence="4 5">
    <name type="scientific">Byssochlamys spectabilis (strain No. 5 / NBRC 109023)</name>
    <name type="common">Paecilomyces variotii</name>
    <dbReference type="NCBI Taxonomy" id="1356009"/>
    <lineage>
        <taxon>Eukaryota</taxon>
        <taxon>Fungi</taxon>
        <taxon>Dikarya</taxon>
        <taxon>Ascomycota</taxon>
        <taxon>Pezizomycotina</taxon>
        <taxon>Eurotiomycetes</taxon>
        <taxon>Eurotiomycetidae</taxon>
        <taxon>Eurotiales</taxon>
        <taxon>Thermoascaceae</taxon>
        <taxon>Paecilomyces</taxon>
    </lineage>
</organism>
<evidence type="ECO:0000313" key="5">
    <source>
        <dbReference type="Proteomes" id="UP000018001"/>
    </source>
</evidence>
<dbReference type="InParanoid" id="V5FPH9"/>
<dbReference type="HOGENOM" id="CLU_032923_1_0_1"/>
<dbReference type="Pfam" id="PF17111">
    <property type="entry name" value="PigL_N"/>
    <property type="match status" value="1"/>
</dbReference>
<keyword evidence="5" id="KW-1185">Reference proteome</keyword>
<dbReference type="OrthoDB" id="5068804at2759"/>
<name>V5FPH9_BYSSN</name>
<feature type="chain" id="PRO_5004733285" description="Azaphilone pigments biosynthesis cluster protein L N-terminal domain-containing protein" evidence="2">
    <location>
        <begin position="19"/>
        <end position="349"/>
    </location>
</feature>
<sequence>MAEPIGLASGLLALSTFALRSGIALYETVKSFHSHPKRVRDLTEELEALCGVLAPLTDLVNSTADVNLSALELPLLRCGNACKEFEEELTKCSSRSGGNRTSFRDWAKLRYMGDDIDGFRRLLAGYKSTINVALTDANLRQSALTAESLETHKDLIETAKSDLEAHLESIDGKIELIFAQTAANSDSDTSEMQLLKEERLSTEKCLQICAQLSDHINQIQLVTQRSSDSAEADTPDALSERLTNEGLQECKTSLIRTAAKLERHMQDIMNRLLSKSRRAMTTEAEFTELARLRDEWETARQCMDICSRADDNLKENISKIENYGTGDAVQFMVSTREKTIHVIKGHDKY</sequence>
<evidence type="ECO:0000256" key="2">
    <source>
        <dbReference type="SAM" id="SignalP"/>
    </source>
</evidence>
<accession>V5FPH9</accession>
<protein>
    <recommendedName>
        <fullName evidence="3">Azaphilone pigments biosynthesis cluster protein L N-terminal domain-containing protein</fullName>
    </recommendedName>
</protein>
<reference evidence="5" key="1">
    <citation type="journal article" date="2014" name="Genome Announc.">
        <title>Draft genome sequence of the formaldehyde-resistant fungus Byssochlamys spectabilis No. 5 (anamorph Paecilomyces variotii No. 5) (NBRC109023).</title>
        <authorList>
            <person name="Oka T."/>
            <person name="Ekino K."/>
            <person name="Fukuda K."/>
            <person name="Nomura Y."/>
        </authorList>
    </citation>
    <scope>NUCLEOTIDE SEQUENCE [LARGE SCALE GENOMIC DNA]</scope>
    <source>
        <strain evidence="5">No. 5 / NBRC 109023</strain>
    </source>
</reference>
<feature type="signal peptide" evidence="2">
    <location>
        <begin position="1"/>
        <end position="18"/>
    </location>
</feature>
<proteinExistence type="predicted"/>
<evidence type="ECO:0000259" key="3">
    <source>
        <dbReference type="Pfam" id="PF17111"/>
    </source>
</evidence>
<dbReference type="InterPro" id="IPR031348">
    <property type="entry name" value="PigL_N"/>
</dbReference>
<feature type="region of interest" description="Disordered" evidence="1">
    <location>
        <begin position="224"/>
        <end position="243"/>
    </location>
</feature>
<dbReference type="Proteomes" id="UP000018001">
    <property type="component" value="Unassembled WGS sequence"/>
</dbReference>
<dbReference type="eggNOG" id="ENOG502SICT">
    <property type="taxonomic scope" value="Eukaryota"/>
</dbReference>